<dbReference type="PANTHER" id="PTHR35021">
    <property type="match status" value="1"/>
</dbReference>
<evidence type="ECO:0000313" key="1">
    <source>
        <dbReference type="EMBL" id="GFS43747.1"/>
    </source>
</evidence>
<comment type="caution">
    <text evidence="1">The sequence shown here is derived from an EMBL/GenBank/DDBJ whole genome shotgun (WGS) entry which is preliminary data.</text>
</comment>
<protein>
    <submittedName>
        <fullName evidence="1">Uncharacterized protein</fullName>
    </submittedName>
</protein>
<proteinExistence type="predicted"/>
<organism evidence="1 2">
    <name type="scientific">Actinidia rufa</name>
    <dbReference type="NCBI Taxonomy" id="165716"/>
    <lineage>
        <taxon>Eukaryota</taxon>
        <taxon>Viridiplantae</taxon>
        <taxon>Streptophyta</taxon>
        <taxon>Embryophyta</taxon>
        <taxon>Tracheophyta</taxon>
        <taxon>Spermatophyta</taxon>
        <taxon>Magnoliopsida</taxon>
        <taxon>eudicotyledons</taxon>
        <taxon>Gunneridae</taxon>
        <taxon>Pentapetalae</taxon>
        <taxon>asterids</taxon>
        <taxon>Ericales</taxon>
        <taxon>Actinidiaceae</taxon>
        <taxon>Actinidia</taxon>
    </lineage>
</organism>
<dbReference type="EMBL" id="BJWL01000429">
    <property type="protein sequence ID" value="GFS43747.1"/>
    <property type="molecule type" value="Genomic_DNA"/>
</dbReference>
<dbReference type="AlphaFoldDB" id="A0A7J0DVV4"/>
<sequence length="150" mass="17275">MLIAPNPLKIPWEHWNSKSLVIILEALFGKYRDFSAKSKLCPKAKMTYIIIVCDVVHSMYSTKVMDITASFLLSWFHSIMLCQYGGFAVQFTFDHLRNVVLGCFASLRCNCEGLPRIEQDMDLLQLANKLLDEEIMKSLELKLKEKLALR</sequence>
<dbReference type="Proteomes" id="UP000585474">
    <property type="component" value="Unassembled WGS sequence"/>
</dbReference>
<evidence type="ECO:0000313" key="2">
    <source>
        <dbReference type="Proteomes" id="UP000585474"/>
    </source>
</evidence>
<dbReference type="PANTHER" id="PTHR35021:SF8">
    <property type="entry name" value="FIBER PROTEIN FB17"/>
    <property type="match status" value="1"/>
</dbReference>
<gene>
    <name evidence="1" type="ORF">Acr_00g0086690</name>
</gene>
<reference evidence="2" key="1">
    <citation type="submission" date="2019-07" db="EMBL/GenBank/DDBJ databases">
        <title>De Novo Assembly of kiwifruit Actinidia rufa.</title>
        <authorList>
            <person name="Sugita-Konishi S."/>
            <person name="Sato K."/>
            <person name="Mori E."/>
            <person name="Abe Y."/>
            <person name="Kisaki G."/>
            <person name="Hamano K."/>
            <person name="Suezawa K."/>
            <person name="Otani M."/>
            <person name="Fukuda T."/>
            <person name="Manabe T."/>
            <person name="Gomi K."/>
            <person name="Tabuchi M."/>
            <person name="Akimitsu K."/>
            <person name="Kataoka I."/>
        </authorList>
    </citation>
    <scope>NUCLEOTIDE SEQUENCE [LARGE SCALE GENOMIC DNA]</scope>
    <source>
        <strain evidence="2">cv. Fuchu</strain>
    </source>
</reference>
<name>A0A7J0DVV4_9ERIC</name>
<accession>A0A7J0DVV4</accession>
<dbReference type="OrthoDB" id="992742at2759"/>
<keyword evidence="2" id="KW-1185">Reference proteome</keyword>